<gene>
    <name evidence="1" type="ORF">GDO78_020573</name>
</gene>
<protein>
    <submittedName>
        <fullName evidence="1">Uncharacterized protein</fullName>
    </submittedName>
</protein>
<proteinExistence type="predicted"/>
<name>A0A8J6E5Q5_ELECQ</name>
<keyword evidence="2" id="KW-1185">Reference proteome</keyword>
<reference evidence="1" key="1">
    <citation type="thesis" date="2020" institute="ProQuest LLC" country="789 East Eisenhower Parkway, Ann Arbor, MI, USA">
        <title>Comparative Genomics and Chromosome Evolution.</title>
        <authorList>
            <person name="Mudd A.B."/>
        </authorList>
    </citation>
    <scope>NUCLEOTIDE SEQUENCE</scope>
    <source>
        <strain evidence="1">HN-11 Male</strain>
        <tissue evidence="1">Kidney and liver</tissue>
    </source>
</reference>
<accession>A0A8J6E5Q5</accession>
<dbReference type="AlphaFoldDB" id="A0A8J6E5Q5"/>
<comment type="caution">
    <text evidence="1">The sequence shown here is derived from an EMBL/GenBank/DDBJ whole genome shotgun (WGS) entry which is preliminary data.</text>
</comment>
<evidence type="ECO:0000313" key="1">
    <source>
        <dbReference type="EMBL" id="KAG9464050.1"/>
    </source>
</evidence>
<sequence>MTWNLIFALAVGHRRSLLLTIKLRRFFFHGLRLNKFFEEVTVSHKRKASQKFQTISVSSSEELPGQSKQYSEGKLKRMIAIA</sequence>
<evidence type="ECO:0000313" key="2">
    <source>
        <dbReference type="Proteomes" id="UP000770717"/>
    </source>
</evidence>
<dbReference type="EMBL" id="WNTK01005192">
    <property type="protein sequence ID" value="KAG9464050.1"/>
    <property type="molecule type" value="Genomic_DNA"/>
</dbReference>
<organism evidence="1 2">
    <name type="scientific">Eleutherodactylus coqui</name>
    <name type="common">Puerto Rican coqui</name>
    <dbReference type="NCBI Taxonomy" id="57060"/>
    <lineage>
        <taxon>Eukaryota</taxon>
        <taxon>Metazoa</taxon>
        <taxon>Chordata</taxon>
        <taxon>Craniata</taxon>
        <taxon>Vertebrata</taxon>
        <taxon>Euteleostomi</taxon>
        <taxon>Amphibia</taxon>
        <taxon>Batrachia</taxon>
        <taxon>Anura</taxon>
        <taxon>Neobatrachia</taxon>
        <taxon>Hyloidea</taxon>
        <taxon>Eleutherodactylidae</taxon>
        <taxon>Eleutherodactylinae</taxon>
        <taxon>Eleutherodactylus</taxon>
        <taxon>Eleutherodactylus</taxon>
    </lineage>
</organism>
<dbReference type="Proteomes" id="UP000770717">
    <property type="component" value="Unassembled WGS sequence"/>
</dbReference>